<dbReference type="CDD" id="cd15283">
    <property type="entry name" value="7tmC_V2R_pheromone"/>
    <property type="match status" value="1"/>
</dbReference>
<keyword evidence="3 11" id="KW-0812">Transmembrane</keyword>
<reference evidence="14" key="1">
    <citation type="submission" date="2020-03" db="EMBL/GenBank/DDBJ databases">
        <authorList>
            <person name="Weist P."/>
        </authorList>
    </citation>
    <scope>NUCLEOTIDE SEQUENCE</scope>
</reference>
<proteinExistence type="predicted"/>
<dbReference type="Pfam" id="PF01094">
    <property type="entry name" value="ANF_receptor"/>
    <property type="match status" value="1"/>
</dbReference>
<dbReference type="PRINTS" id="PR00248">
    <property type="entry name" value="GPCRMGR"/>
</dbReference>
<dbReference type="AlphaFoldDB" id="A0A9N7YZJ3"/>
<sequence>MTEIVLLGLLGFGILPTHQDQNPKCEIIPGSMTLPVLEKRGDITLGGLFSLHDMVVEHSLSYTSTPPRTQCTRFNFRTFRWMQTMIFAIEEINREGRLLPNITLGYKIYDSCSSPHQALKAALELMGNEKGSGAEGGTEGNDTCHGAVPAVIGDGGSTQSLVVARFLGVFHVPQVSYFSSCACLSDKKQFPAFLRTMPSDFFQVDALVQLVKHFGWSWVGVIAGDDAYGRGGANIFAAKVRKLGACVALHEIIPKNREQAAVSSIVSKIRSSGARGLTGIQWLASEAWSTAAVLSTPKKYHHILQGSMGFAIRQAHIPGLQDFLLRLHPTSPDAPKDPFLLLHYIKQVKYSNSFGDETKFDENGDPAAMYDLVNWQLRANGEMEIVTIGKFDETTGKQDLQIQDHNIVWNGNLTTVPLSACSSICPPGTRKAIRPNFPICCHDCAVCTAGEISNQTDAIECVRCLPEFWSSPERTACIPKEVEFVSFSDTMGITLMAISLIGSFFTCTVFFIFTYHRTTPIVRANNSQLSFLLLFSLTLCFLCSLTFIGRPSQWSCMLRHTAFGITFVLCISCILGKTLVVLMAFKASLQGRNVMRWFGPQQQKAIIIFCTLIQVIICTVWLVVAPPTPRTLMPRESPIVILLCDEGSPVAFALVLGYIGLLACLCLVLAFLARKLPDNFNEARLITFSMLIFCAVWVAFVPAYITSPGKYSTVTEVFAILASSYGLLGCLFAPKCYIILLRPEKNTKKHLMSKAATDRF</sequence>
<dbReference type="InterPro" id="IPR017978">
    <property type="entry name" value="GPCR_3_C"/>
</dbReference>
<dbReference type="GO" id="GO:0004930">
    <property type="term" value="F:G protein-coupled receptor activity"/>
    <property type="evidence" value="ECO:0007669"/>
    <property type="project" value="UniProtKB-KW"/>
</dbReference>
<feature type="transmembrane region" description="Helical" evidence="11">
    <location>
        <begin position="650"/>
        <end position="673"/>
    </location>
</feature>
<evidence type="ECO:0000256" key="1">
    <source>
        <dbReference type="ARBA" id="ARBA00004651"/>
    </source>
</evidence>
<dbReference type="InterPro" id="IPR001828">
    <property type="entry name" value="ANF_lig-bd_rcpt"/>
</dbReference>
<feature type="signal peptide" evidence="12">
    <location>
        <begin position="1"/>
        <end position="19"/>
    </location>
</feature>
<dbReference type="Pfam" id="PF07562">
    <property type="entry name" value="NCD3G"/>
    <property type="match status" value="1"/>
</dbReference>
<dbReference type="EMBL" id="CADEAL010003268">
    <property type="protein sequence ID" value="CAB1444030.1"/>
    <property type="molecule type" value="Genomic_DNA"/>
</dbReference>
<dbReference type="InterPro" id="IPR000337">
    <property type="entry name" value="GPCR_3"/>
</dbReference>
<evidence type="ECO:0000256" key="10">
    <source>
        <dbReference type="ARBA" id="ARBA00023224"/>
    </source>
</evidence>
<dbReference type="PROSITE" id="PS50259">
    <property type="entry name" value="G_PROTEIN_RECEP_F3_4"/>
    <property type="match status" value="1"/>
</dbReference>
<dbReference type="Gene3D" id="2.10.50.30">
    <property type="entry name" value="GPCR, family 3, nine cysteines domain"/>
    <property type="match status" value="1"/>
</dbReference>
<evidence type="ECO:0000313" key="14">
    <source>
        <dbReference type="EMBL" id="CAB1444030.1"/>
    </source>
</evidence>
<feature type="transmembrane region" description="Helical" evidence="11">
    <location>
        <begin position="685"/>
        <end position="705"/>
    </location>
</feature>
<name>A0A9N7YZJ3_PLEPL</name>
<comment type="caution">
    <text evidence="14">The sequence shown here is derived from an EMBL/GenBank/DDBJ whole genome shotgun (WGS) entry which is preliminary data.</text>
</comment>
<keyword evidence="7 11" id="KW-0472">Membrane</keyword>
<dbReference type="InterPro" id="IPR011500">
    <property type="entry name" value="GPCR_3_9-Cys_dom"/>
</dbReference>
<feature type="transmembrane region" description="Helical" evidence="11">
    <location>
        <begin position="561"/>
        <end position="585"/>
    </location>
</feature>
<feature type="transmembrane region" description="Helical" evidence="11">
    <location>
        <begin position="493"/>
        <end position="515"/>
    </location>
</feature>
<keyword evidence="6" id="KW-0297">G-protein coupled receptor</keyword>
<feature type="transmembrane region" description="Helical" evidence="11">
    <location>
        <begin position="717"/>
        <end position="740"/>
    </location>
</feature>
<feature type="transmembrane region" description="Helical" evidence="11">
    <location>
        <begin position="527"/>
        <end position="549"/>
    </location>
</feature>
<dbReference type="PANTHER" id="PTHR24061:SF0">
    <property type="entry name" value="C-FAMILY ODORANT RECEPTOR OLFCT1"/>
    <property type="match status" value="1"/>
</dbReference>
<evidence type="ECO:0000256" key="11">
    <source>
        <dbReference type="SAM" id="Phobius"/>
    </source>
</evidence>
<keyword evidence="2" id="KW-1003">Cell membrane</keyword>
<dbReference type="Proteomes" id="UP001153269">
    <property type="component" value="Unassembled WGS sequence"/>
</dbReference>
<dbReference type="InterPro" id="IPR000068">
    <property type="entry name" value="GPCR_3_Ca_sens_rcpt-rel"/>
</dbReference>
<dbReference type="InterPro" id="IPR038550">
    <property type="entry name" value="GPCR_3_9-Cys_sf"/>
</dbReference>
<feature type="transmembrane region" description="Helical" evidence="11">
    <location>
        <begin position="605"/>
        <end position="624"/>
    </location>
</feature>
<gene>
    <name evidence="14" type="ORF">PLEPLA_LOCUS31746</name>
</gene>
<dbReference type="FunFam" id="2.10.50.30:FF:000013">
    <property type="entry name" value="Calcium-sensing receptor"/>
    <property type="match status" value="1"/>
</dbReference>
<keyword evidence="9" id="KW-0325">Glycoprotein</keyword>
<feature type="domain" description="G-protein coupled receptors family 3 profile" evidence="13">
    <location>
        <begin position="491"/>
        <end position="755"/>
    </location>
</feature>
<evidence type="ECO:0000256" key="6">
    <source>
        <dbReference type="ARBA" id="ARBA00023040"/>
    </source>
</evidence>
<evidence type="ECO:0000256" key="9">
    <source>
        <dbReference type="ARBA" id="ARBA00023180"/>
    </source>
</evidence>
<feature type="chain" id="PRO_5040255965" description="G-protein coupled receptors family 3 profile domain-containing protein" evidence="12">
    <location>
        <begin position="20"/>
        <end position="760"/>
    </location>
</feature>
<evidence type="ECO:0000256" key="8">
    <source>
        <dbReference type="ARBA" id="ARBA00023170"/>
    </source>
</evidence>
<keyword evidence="10" id="KW-0807">Transducer</keyword>
<protein>
    <recommendedName>
        <fullName evidence="13">G-protein coupled receptors family 3 profile domain-containing protein</fullName>
    </recommendedName>
</protein>
<organism evidence="14 15">
    <name type="scientific">Pleuronectes platessa</name>
    <name type="common">European plaice</name>
    <dbReference type="NCBI Taxonomy" id="8262"/>
    <lineage>
        <taxon>Eukaryota</taxon>
        <taxon>Metazoa</taxon>
        <taxon>Chordata</taxon>
        <taxon>Craniata</taxon>
        <taxon>Vertebrata</taxon>
        <taxon>Euteleostomi</taxon>
        <taxon>Actinopterygii</taxon>
        <taxon>Neopterygii</taxon>
        <taxon>Teleostei</taxon>
        <taxon>Neoteleostei</taxon>
        <taxon>Acanthomorphata</taxon>
        <taxon>Carangaria</taxon>
        <taxon>Pleuronectiformes</taxon>
        <taxon>Pleuronectoidei</taxon>
        <taxon>Pleuronectidae</taxon>
        <taxon>Pleuronectes</taxon>
    </lineage>
</organism>
<keyword evidence="4 12" id="KW-0732">Signal</keyword>
<dbReference type="SUPFAM" id="SSF53822">
    <property type="entry name" value="Periplasmic binding protein-like I"/>
    <property type="match status" value="1"/>
</dbReference>
<evidence type="ECO:0000259" key="13">
    <source>
        <dbReference type="PROSITE" id="PS50259"/>
    </source>
</evidence>
<evidence type="ECO:0000313" key="15">
    <source>
        <dbReference type="Proteomes" id="UP001153269"/>
    </source>
</evidence>
<dbReference type="PANTHER" id="PTHR24061">
    <property type="entry name" value="CALCIUM-SENSING RECEPTOR-RELATED"/>
    <property type="match status" value="1"/>
</dbReference>
<comment type="subcellular location">
    <subcellularLocation>
        <location evidence="1">Cell membrane</location>
        <topology evidence="1">Multi-pass membrane protein</topology>
    </subcellularLocation>
</comment>
<accession>A0A9N7YZJ3</accession>
<keyword evidence="8" id="KW-0675">Receptor</keyword>
<evidence type="ECO:0000256" key="7">
    <source>
        <dbReference type="ARBA" id="ARBA00023136"/>
    </source>
</evidence>
<evidence type="ECO:0000256" key="12">
    <source>
        <dbReference type="SAM" id="SignalP"/>
    </source>
</evidence>
<evidence type="ECO:0000256" key="2">
    <source>
        <dbReference type="ARBA" id="ARBA00022475"/>
    </source>
</evidence>
<dbReference type="GO" id="GO:0005886">
    <property type="term" value="C:plasma membrane"/>
    <property type="evidence" value="ECO:0007669"/>
    <property type="project" value="UniProtKB-SubCell"/>
</dbReference>
<evidence type="ECO:0000256" key="5">
    <source>
        <dbReference type="ARBA" id="ARBA00022989"/>
    </source>
</evidence>
<keyword evidence="15" id="KW-1185">Reference proteome</keyword>
<dbReference type="Pfam" id="PF00003">
    <property type="entry name" value="7tm_3"/>
    <property type="match status" value="1"/>
</dbReference>
<keyword evidence="5 11" id="KW-1133">Transmembrane helix</keyword>
<dbReference type="Gene3D" id="3.40.50.2300">
    <property type="match status" value="3"/>
</dbReference>
<dbReference type="InterPro" id="IPR028082">
    <property type="entry name" value="Peripla_BP_I"/>
</dbReference>
<evidence type="ECO:0000256" key="3">
    <source>
        <dbReference type="ARBA" id="ARBA00022692"/>
    </source>
</evidence>
<evidence type="ECO:0000256" key="4">
    <source>
        <dbReference type="ARBA" id="ARBA00022729"/>
    </source>
</evidence>